<sequence>MANKKLFNYQRRKIDLKKYFKTNIILPLFFGVLSGGIFLFYPSIDDTPILSLYMLFSCVMLLYLGIHNINIINNKIKSIIILPLFFGGFVIYGILSYAFKGVFIEPPGLILFGVIIGIILLLIGSVNLIKMLKNNIFKRI</sequence>
<keyword evidence="3" id="KW-1185">Reference proteome</keyword>
<dbReference type="PATRIC" id="fig|49547.3.peg.183"/>
<accession>A0A166DT93</accession>
<feature type="transmembrane region" description="Helical" evidence="1">
    <location>
        <begin position="109"/>
        <end position="129"/>
    </location>
</feature>
<keyword evidence="1" id="KW-0812">Transmembrane</keyword>
<dbReference type="RefSeq" id="WP_067089023.1">
    <property type="nucleotide sequence ID" value="NZ_LWMV01000022.1"/>
</dbReference>
<evidence type="ECO:0000313" key="2">
    <source>
        <dbReference type="EMBL" id="KZX15930.1"/>
    </source>
</evidence>
<protein>
    <submittedName>
        <fullName evidence="2">Uncharacterized protein</fullName>
    </submittedName>
</protein>
<evidence type="ECO:0000256" key="1">
    <source>
        <dbReference type="SAM" id="Phobius"/>
    </source>
</evidence>
<feature type="transmembrane region" description="Helical" evidence="1">
    <location>
        <begin position="20"/>
        <end position="41"/>
    </location>
</feature>
<evidence type="ECO:0000313" key="3">
    <source>
        <dbReference type="Proteomes" id="UP000077245"/>
    </source>
</evidence>
<dbReference type="EMBL" id="LWMV01000022">
    <property type="protein sequence ID" value="KZX15930.1"/>
    <property type="molecule type" value="Genomic_DNA"/>
</dbReference>
<organism evidence="2 3">
    <name type="scientific">Methanobrevibacter curvatus</name>
    <dbReference type="NCBI Taxonomy" id="49547"/>
    <lineage>
        <taxon>Archaea</taxon>
        <taxon>Methanobacteriati</taxon>
        <taxon>Methanobacteriota</taxon>
        <taxon>Methanomada group</taxon>
        <taxon>Methanobacteria</taxon>
        <taxon>Methanobacteriales</taxon>
        <taxon>Methanobacteriaceae</taxon>
        <taxon>Methanobrevibacter</taxon>
    </lineage>
</organism>
<keyword evidence="1" id="KW-1133">Transmembrane helix</keyword>
<feature type="transmembrane region" description="Helical" evidence="1">
    <location>
        <begin position="47"/>
        <end position="66"/>
    </location>
</feature>
<keyword evidence="1" id="KW-0472">Membrane</keyword>
<name>A0A166DT93_9EURY</name>
<reference evidence="2 3" key="1">
    <citation type="submission" date="2016-04" db="EMBL/GenBank/DDBJ databases">
        <title>Genome sequence of Methanobrevibacter curvatus DSM 11111.</title>
        <authorList>
            <person name="Poehlein A."/>
            <person name="Seedorf H."/>
            <person name="Daniel R."/>
        </authorList>
    </citation>
    <scope>NUCLEOTIDE SEQUENCE [LARGE SCALE GENOMIC DNA]</scope>
    <source>
        <strain evidence="2 3">DSM 11111</strain>
    </source>
</reference>
<feature type="transmembrane region" description="Helical" evidence="1">
    <location>
        <begin position="78"/>
        <end position="97"/>
    </location>
</feature>
<dbReference type="Proteomes" id="UP000077245">
    <property type="component" value="Unassembled WGS sequence"/>
</dbReference>
<comment type="caution">
    <text evidence="2">The sequence shown here is derived from an EMBL/GenBank/DDBJ whole genome shotgun (WGS) entry which is preliminary data.</text>
</comment>
<dbReference type="AlphaFoldDB" id="A0A166DT93"/>
<proteinExistence type="predicted"/>
<gene>
    <name evidence="2" type="ORF">MBCUR_01750</name>
</gene>